<dbReference type="SFLD" id="SFLDS00003">
    <property type="entry name" value="Haloacid_Dehalogenase"/>
    <property type="match status" value="1"/>
</dbReference>
<dbReference type="SUPFAM" id="SSF56784">
    <property type="entry name" value="HAD-like"/>
    <property type="match status" value="1"/>
</dbReference>
<dbReference type="InterPro" id="IPR041492">
    <property type="entry name" value="HAD_2"/>
</dbReference>
<dbReference type="STRING" id="319653.SAMN04487973_10858"/>
<dbReference type="Gene3D" id="1.10.150.240">
    <property type="entry name" value="Putative phosphatase, domain 2"/>
    <property type="match status" value="1"/>
</dbReference>
<dbReference type="GeneID" id="76043504"/>
<dbReference type="NCBIfam" id="TIGR01549">
    <property type="entry name" value="HAD-SF-IA-v1"/>
    <property type="match status" value="1"/>
</dbReference>
<dbReference type="Gene3D" id="3.40.50.1000">
    <property type="entry name" value="HAD superfamily/HAD-like"/>
    <property type="match status" value="1"/>
</dbReference>
<dbReference type="EMBL" id="JQBY01000009">
    <property type="protein sequence ID" value="KRN82574.1"/>
    <property type="molecule type" value="Genomic_DNA"/>
</dbReference>
<comment type="caution">
    <text evidence="1">The sequence shown here is derived from an EMBL/GenBank/DDBJ whole genome shotgun (WGS) entry which is preliminary data.</text>
</comment>
<proteinExistence type="predicted"/>
<dbReference type="InterPro" id="IPR036412">
    <property type="entry name" value="HAD-like_sf"/>
</dbReference>
<dbReference type="OrthoDB" id="9807630at2"/>
<dbReference type="PANTHER" id="PTHR43434:SF25">
    <property type="entry name" value="PHOSPHOGLYCOLATE PHOSPHATASE"/>
    <property type="match status" value="1"/>
</dbReference>
<name>A0A0R2JZ98_9LACO</name>
<dbReference type="GO" id="GO:0008967">
    <property type="term" value="F:phosphoglycolate phosphatase activity"/>
    <property type="evidence" value="ECO:0007669"/>
    <property type="project" value="TreeGrafter"/>
</dbReference>
<dbReference type="GO" id="GO:0006281">
    <property type="term" value="P:DNA repair"/>
    <property type="evidence" value="ECO:0007669"/>
    <property type="project" value="TreeGrafter"/>
</dbReference>
<keyword evidence="4" id="KW-1185">Reference proteome</keyword>
<gene>
    <name evidence="1" type="ORF">IV87_GL002150</name>
    <name evidence="2" type="ORF">SAMN04487973_10858</name>
</gene>
<dbReference type="AlphaFoldDB" id="A0A0R2JZ98"/>
<protein>
    <submittedName>
        <fullName evidence="2">Haloacid dehalogenase superfamily, subfamily IA, variant 1 with third motif having Dx(3-4)D or Dx(3-4)E</fullName>
    </submittedName>
</protein>
<dbReference type="RefSeq" id="WP_057806117.1">
    <property type="nucleotide sequence ID" value="NZ_BJYP01000017.1"/>
</dbReference>
<dbReference type="PANTHER" id="PTHR43434">
    <property type="entry name" value="PHOSPHOGLYCOLATE PHOSPHATASE"/>
    <property type="match status" value="1"/>
</dbReference>
<dbReference type="Pfam" id="PF13419">
    <property type="entry name" value="HAD_2"/>
    <property type="match status" value="1"/>
</dbReference>
<reference evidence="1 3" key="1">
    <citation type="journal article" date="2015" name="Genome Announc.">
        <title>Expanding the biotechnology potential of lactobacilli through comparative genomics of 213 strains and associated genera.</title>
        <authorList>
            <person name="Sun Z."/>
            <person name="Harris H.M."/>
            <person name="McCann A."/>
            <person name="Guo C."/>
            <person name="Argimon S."/>
            <person name="Zhang W."/>
            <person name="Yang X."/>
            <person name="Jeffery I.B."/>
            <person name="Cooney J.C."/>
            <person name="Kagawa T.F."/>
            <person name="Liu W."/>
            <person name="Song Y."/>
            <person name="Salvetti E."/>
            <person name="Wrobel A."/>
            <person name="Rasinkangas P."/>
            <person name="Parkhill J."/>
            <person name="Rea M.C."/>
            <person name="O'Sullivan O."/>
            <person name="Ritari J."/>
            <person name="Douillard F.P."/>
            <person name="Paul Ross R."/>
            <person name="Yang R."/>
            <person name="Briner A.E."/>
            <person name="Felis G.E."/>
            <person name="de Vos W.M."/>
            <person name="Barrangou R."/>
            <person name="Klaenhammer T.R."/>
            <person name="Caufield P.W."/>
            <person name="Cui Y."/>
            <person name="Zhang H."/>
            <person name="O'Toole P.W."/>
        </authorList>
    </citation>
    <scope>NUCLEOTIDE SEQUENCE [LARGE SCALE GENOMIC DNA]</scope>
    <source>
        <strain evidence="1 3">DSM 22301</strain>
    </source>
</reference>
<dbReference type="GO" id="GO:0005829">
    <property type="term" value="C:cytosol"/>
    <property type="evidence" value="ECO:0007669"/>
    <property type="project" value="TreeGrafter"/>
</dbReference>
<evidence type="ECO:0000313" key="2">
    <source>
        <dbReference type="EMBL" id="SER51641.1"/>
    </source>
</evidence>
<dbReference type="PATRIC" id="fig|319653.3.peg.2188"/>
<dbReference type="InterPro" id="IPR006439">
    <property type="entry name" value="HAD-SF_hydro_IA"/>
</dbReference>
<accession>A0A0R2JZ98</accession>
<evidence type="ECO:0000313" key="4">
    <source>
        <dbReference type="Proteomes" id="UP000182818"/>
    </source>
</evidence>
<dbReference type="Proteomes" id="UP000182818">
    <property type="component" value="Unassembled WGS sequence"/>
</dbReference>
<dbReference type="SFLD" id="SFLDG01129">
    <property type="entry name" value="C1.5:_HAD__Beta-PGM__Phosphata"/>
    <property type="match status" value="1"/>
</dbReference>
<dbReference type="InterPro" id="IPR050155">
    <property type="entry name" value="HAD-like_hydrolase_sf"/>
</dbReference>
<organism evidence="1 3">
    <name type="scientific">Pediococcus ethanolidurans</name>
    <dbReference type="NCBI Taxonomy" id="319653"/>
    <lineage>
        <taxon>Bacteria</taxon>
        <taxon>Bacillati</taxon>
        <taxon>Bacillota</taxon>
        <taxon>Bacilli</taxon>
        <taxon>Lactobacillales</taxon>
        <taxon>Lactobacillaceae</taxon>
        <taxon>Pediococcus</taxon>
    </lineage>
</organism>
<evidence type="ECO:0000313" key="3">
    <source>
        <dbReference type="Proteomes" id="UP000051749"/>
    </source>
</evidence>
<dbReference type="InterPro" id="IPR023198">
    <property type="entry name" value="PGP-like_dom2"/>
</dbReference>
<dbReference type="EMBL" id="FOGK01000008">
    <property type="protein sequence ID" value="SER51641.1"/>
    <property type="molecule type" value="Genomic_DNA"/>
</dbReference>
<evidence type="ECO:0000313" key="1">
    <source>
        <dbReference type="EMBL" id="KRN82574.1"/>
    </source>
</evidence>
<dbReference type="Proteomes" id="UP000051749">
    <property type="component" value="Unassembled WGS sequence"/>
</dbReference>
<reference evidence="2 4" key="2">
    <citation type="submission" date="2016-10" db="EMBL/GenBank/DDBJ databases">
        <authorList>
            <person name="Varghese N."/>
            <person name="Submissions S."/>
        </authorList>
    </citation>
    <scope>NUCLEOTIDE SEQUENCE [LARGE SCALE GENOMIC DNA]</scope>
    <source>
        <strain evidence="2 4">CGMCC 1.3889</strain>
    </source>
</reference>
<sequence>MDLFWDFDGTLFDTYPIMVKSFEQALQLNGVRSSKATGLYRAMRQGSLGKTLEKYASENRLDLQGLKKDYSNCESQLLDQAKPFVGALAVCHKNVSKHGRNFLLTHRDDQAKKLLKVHGFEHLFMGFITGSDHFARKPDPASLNYLLQKYKVDKKTAIMIGDRNLDILAAHNAGIKGFLFDPDNTISVTSFPEKQIKSLNELSLLFK</sequence>
<dbReference type="InterPro" id="IPR023214">
    <property type="entry name" value="HAD_sf"/>
</dbReference>